<comment type="caution">
    <text evidence="2">The sequence shown here is derived from an EMBL/GenBank/DDBJ whole genome shotgun (WGS) entry which is preliminary data.</text>
</comment>
<proteinExistence type="predicted"/>
<gene>
    <name evidence="2" type="ORF">E7Y31_01725</name>
</gene>
<name>A0A4S5EUS7_9ACTN</name>
<protein>
    <submittedName>
        <fullName evidence="2">GTP-binding protein</fullName>
    </submittedName>
</protein>
<organism evidence="2 3">
    <name type="scientific">Candidatus Frankia alpina</name>
    <dbReference type="NCBI Taxonomy" id="2699483"/>
    <lineage>
        <taxon>Bacteria</taxon>
        <taxon>Bacillati</taxon>
        <taxon>Actinomycetota</taxon>
        <taxon>Actinomycetes</taxon>
        <taxon>Frankiales</taxon>
        <taxon>Frankiaceae</taxon>
        <taxon>Frankia</taxon>
    </lineage>
</organism>
<evidence type="ECO:0000256" key="1">
    <source>
        <dbReference type="SAM" id="MobiDB-lite"/>
    </source>
</evidence>
<dbReference type="Proteomes" id="UP000305282">
    <property type="component" value="Unassembled WGS sequence"/>
</dbReference>
<accession>A0A4S5EUS7</accession>
<reference evidence="2 3" key="1">
    <citation type="submission" date="2019-04" db="EMBL/GenBank/DDBJ databases">
        <title>Draft genome sequences for three unisolated Alnus-infective Frankia Sp+ strains, AgTrS, AiOr and AvVan, the first sequenced Frankia strains able to sporulate in-planta.</title>
        <authorList>
            <person name="Bethencourt L."/>
            <person name="Vautrin F."/>
            <person name="Taib N."/>
            <person name="Dubost A."/>
            <person name="Castro-Garcia L."/>
            <person name="Imbaud O."/>
            <person name="Abrouk D."/>
            <person name="Fournier P."/>
            <person name="Briolay J."/>
            <person name="Nguyen A."/>
            <person name="Normand P."/>
            <person name="Fernandez M.P."/>
            <person name="Brochier-Armanet C."/>
            <person name="Herrera-Belaroussi A."/>
        </authorList>
    </citation>
    <scope>NUCLEOTIDE SEQUENCE [LARGE SCALE GENOMIC DNA]</scope>
    <source>
        <strain evidence="2 3">AvVan</strain>
    </source>
</reference>
<sequence length="149" mass="16735">MAAVTPRNAGDAARADARPDADAARRRAEVRAFVRTHHPDRGGDPYAFAEGLRALRRSSASGSSTGAASRPTAYRRRTMPEQLTGWLADRGRTWCGVARKRWPGRAAVWTGRGRRAVWPGLGRRWARRLDVRWVHREDAPRARRGSRSR</sequence>
<feature type="region of interest" description="Disordered" evidence="1">
    <location>
        <begin position="1"/>
        <end position="27"/>
    </location>
</feature>
<feature type="compositionally biased region" description="Low complexity" evidence="1">
    <location>
        <begin position="57"/>
        <end position="70"/>
    </location>
</feature>
<feature type="region of interest" description="Disordered" evidence="1">
    <location>
        <begin position="57"/>
        <end position="79"/>
    </location>
</feature>
<dbReference type="AlphaFoldDB" id="A0A4S5EUS7"/>
<evidence type="ECO:0000313" key="3">
    <source>
        <dbReference type="Proteomes" id="UP000305282"/>
    </source>
</evidence>
<feature type="compositionally biased region" description="Basic and acidic residues" evidence="1">
    <location>
        <begin position="13"/>
        <end position="27"/>
    </location>
</feature>
<evidence type="ECO:0000313" key="2">
    <source>
        <dbReference type="EMBL" id="THJ76093.1"/>
    </source>
</evidence>
<keyword evidence="3" id="KW-1185">Reference proteome</keyword>
<dbReference type="EMBL" id="SSXH01000017">
    <property type="protein sequence ID" value="THJ76093.1"/>
    <property type="molecule type" value="Genomic_DNA"/>
</dbReference>